<organism evidence="4 5">
    <name type="scientific">Mycobacterium ulcerans str. Harvey</name>
    <dbReference type="NCBI Taxonomy" id="1299332"/>
    <lineage>
        <taxon>Bacteria</taxon>
        <taxon>Bacillati</taxon>
        <taxon>Actinomycetota</taxon>
        <taxon>Actinomycetes</taxon>
        <taxon>Mycobacteriales</taxon>
        <taxon>Mycobacteriaceae</taxon>
        <taxon>Mycobacterium</taxon>
        <taxon>Mycobacterium ulcerans group</taxon>
    </lineage>
</organism>
<feature type="region of interest" description="Disordered" evidence="2">
    <location>
        <begin position="301"/>
        <end position="320"/>
    </location>
</feature>
<dbReference type="EMBL" id="JAOL01000028">
    <property type="protein sequence ID" value="EUA93969.1"/>
    <property type="molecule type" value="Genomic_DNA"/>
</dbReference>
<evidence type="ECO:0000256" key="1">
    <source>
        <dbReference type="ARBA" id="ARBA00022679"/>
    </source>
</evidence>
<accession>A0ABN0RA22</accession>
<dbReference type="Pfam" id="PF08659">
    <property type="entry name" value="KR"/>
    <property type="match status" value="1"/>
</dbReference>
<proteinExistence type="predicted"/>
<dbReference type="PANTHER" id="PTHR43775">
    <property type="entry name" value="FATTY ACID SYNTHASE"/>
    <property type="match status" value="1"/>
</dbReference>
<dbReference type="Proteomes" id="UP000020681">
    <property type="component" value="Unassembled WGS sequence"/>
</dbReference>
<dbReference type="SUPFAM" id="SSF51735">
    <property type="entry name" value="NAD(P)-binding Rossmann-fold domains"/>
    <property type="match status" value="1"/>
</dbReference>
<name>A0ABN0RA22_MYCUL</name>
<dbReference type="InterPro" id="IPR057326">
    <property type="entry name" value="KR_dom"/>
</dbReference>
<dbReference type="InterPro" id="IPR036291">
    <property type="entry name" value="NAD(P)-bd_dom_sf"/>
</dbReference>
<comment type="caution">
    <text evidence="4">The sequence shown here is derived from an EMBL/GenBank/DDBJ whole genome shotgun (WGS) entry which is preliminary data.</text>
</comment>
<dbReference type="Gene3D" id="3.40.50.720">
    <property type="entry name" value="NAD(P)-binding Rossmann-like Domain"/>
    <property type="match status" value="1"/>
</dbReference>
<evidence type="ECO:0000256" key="2">
    <source>
        <dbReference type="SAM" id="MobiDB-lite"/>
    </source>
</evidence>
<dbReference type="CDD" id="cd08956">
    <property type="entry name" value="KR_3_FAS_SDR_x"/>
    <property type="match status" value="1"/>
</dbReference>
<dbReference type="PANTHER" id="PTHR43775:SF51">
    <property type="entry name" value="INACTIVE PHENOLPHTHIOCEROL SYNTHESIS POLYKETIDE SYNTHASE TYPE I PKS1-RELATED"/>
    <property type="match status" value="1"/>
</dbReference>
<dbReference type="InterPro" id="IPR013968">
    <property type="entry name" value="PKS_KR"/>
</dbReference>
<dbReference type="SMART" id="SM00822">
    <property type="entry name" value="PKS_KR"/>
    <property type="match status" value="1"/>
</dbReference>
<keyword evidence="1" id="KW-0808">Transferase</keyword>
<keyword evidence="5" id="KW-1185">Reference proteome</keyword>
<reference evidence="4 5" key="1">
    <citation type="submission" date="2014-01" db="EMBL/GenBank/DDBJ databases">
        <authorList>
            <person name="Dobos K."/>
            <person name="Lenaerts A."/>
            <person name="Ordway D."/>
            <person name="DeGroote M.A."/>
            <person name="Parker T."/>
            <person name="Sizemore C."/>
            <person name="Tallon L.J."/>
            <person name="Sadzewicz L.K."/>
            <person name="Sengamalay N."/>
            <person name="Fraser C.M."/>
            <person name="Hine E."/>
            <person name="Shefchek K.A."/>
            <person name="Das S.P."/>
            <person name="Tettelin H."/>
        </authorList>
    </citation>
    <scope>NUCLEOTIDE SEQUENCE [LARGE SCALE GENOMIC DNA]</scope>
    <source>
        <strain evidence="4 5">Harvey</strain>
    </source>
</reference>
<gene>
    <name evidence="4" type="ORF">I551_8768</name>
</gene>
<evidence type="ECO:0000313" key="5">
    <source>
        <dbReference type="Proteomes" id="UP000020681"/>
    </source>
</evidence>
<evidence type="ECO:0000313" key="4">
    <source>
        <dbReference type="EMBL" id="EUA93969.1"/>
    </source>
</evidence>
<dbReference type="InterPro" id="IPR036736">
    <property type="entry name" value="ACP-like_sf"/>
</dbReference>
<protein>
    <submittedName>
        <fullName evidence="4">Polysaccharide biosynthesis family protein</fullName>
    </submittedName>
</protein>
<dbReference type="Gene3D" id="1.10.1200.10">
    <property type="entry name" value="ACP-like"/>
    <property type="match status" value="1"/>
</dbReference>
<dbReference type="InterPro" id="IPR050091">
    <property type="entry name" value="PKS_NRPS_Biosynth_Enz"/>
</dbReference>
<evidence type="ECO:0000259" key="3">
    <source>
        <dbReference type="SMART" id="SM00822"/>
    </source>
</evidence>
<feature type="domain" description="Ketoreductase" evidence="3">
    <location>
        <begin position="7"/>
        <end position="187"/>
    </location>
</feature>
<sequence>MVVDPEGTVLITGGTGTLGALFAEHLVSAHGVRHLLLTSRRGPQAHGATDLQQRLTDLGAHVTITACDISDPEALAALVNSVPTQHRLTAVVHTAAVLADTPVTELTGDQLDQVLAPKIDAAWQLHQLTYEHNLSAFIMFSSMAGMIGSPGQGNYAAANTALDALADYRHRLGLPATSLAWGYWQTHTGLTAHLTDVDLARMTRLGLMPIATSHGLALFDAALATGQPVSIPAPINTHTLARHARDNTLAPILSALITTPRRRAASAATDLAARLNGLSPQQQQQTLATLVAAATATVLGHHTPKASAQPPRSKTSESIR</sequence>